<dbReference type="EMBL" id="FNBW01000018">
    <property type="protein sequence ID" value="SDG46326.1"/>
    <property type="molecule type" value="Genomic_DNA"/>
</dbReference>
<gene>
    <name evidence="1" type="ORF">SAMN05660686_04492</name>
</gene>
<comment type="caution">
    <text evidence="1">The sequence shown here is derived from an EMBL/GenBank/DDBJ whole genome shotgun (WGS) entry which is preliminary data.</text>
</comment>
<proteinExistence type="predicted"/>
<organism evidence="1 2">
    <name type="scientific">Thalassobaculum litoreum DSM 18839</name>
    <dbReference type="NCBI Taxonomy" id="1123362"/>
    <lineage>
        <taxon>Bacteria</taxon>
        <taxon>Pseudomonadati</taxon>
        <taxon>Pseudomonadota</taxon>
        <taxon>Alphaproteobacteria</taxon>
        <taxon>Rhodospirillales</taxon>
        <taxon>Thalassobaculaceae</taxon>
        <taxon>Thalassobaculum</taxon>
    </lineage>
</organism>
<dbReference type="Proteomes" id="UP000198615">
    <property type="component" value="Unassembled WGS sequence"/>
</dbReference>
<protein>
    <submittedName>
        <fullName evidence="1">Uncharacterized protein</fullName>
    </submittedName>
</protein>
<accession>A0A8G2BP46</accession>
<name>A0A8G2BP46_9PROT</name>
<reference evidence="1 2" key="1">
    <citation type="submission" date="2016-10" db="EMBL/GenBank/DDBJ databases">
        <authorList>
            <person name="Varghese N."/>
            <person name="Submissions S."/>
        </authorList>
    </citation>
    <scope>NUCLEOTIDE SEQUENCE [LARGE SCALE GENOMIC DNA]</scope>
    <source>
        <strain evidence="1 2">DSM 18839</strain>
    </source>
</reference>
<keyword evidence="2" id="KW-1185">Reference proteome</keyword>
<dbReference type="RefSeq" id="WP_093153989.1">
    <property type="nucleotide sequence ID" value="NZ_FNBW01000018.1"/>
</dbReference>
<sequence length="114" mass="12163">MTAIADLLRPVLEDRARAGATILYAHLAHAAGVPSPHSIHKTGEALEVLMEQDAAHGRPLLAAVAISKARDGVPAPGFFQKASELGLYFGPDRGPQAATFHALELEKVWAAYRE</sequence>
<evidence type="ECO:0000313" key="1">
    <source>
        <dbReference type="EMBL" id="SDG46326.1"/>
    </source>
</evidence>
<dbReference type="OrthoDB" id="14198at2"/>
<dbReference type="AlphaFoldDB" id="A0A8G2BP46"/>
<evidence type="ECO:0000313" key="2">
    <source>
        <dbReference type="Proteomes" id="UP000198615"/>
    </source>
</evidence>